<dbReference type="OrthoDB" id="7659348at2"/>
<organism evidence="1 2">
    <name type="scientific">Cognatishimia activa</name>
    <dbReference type="NCBI Taxonomy" id="1715691"/>
    <lineage>
        <taxon>Bacteria</taxon>
        <taxon>Pseudomonadati</taxon>
        <taxon>Pseudomonadota</taxon>
        <taxon>Alphaproteobacteria</taxon>
        <taxon>Rhodobacterales</taxon>
        <taxon>Paracoccaceae</taxon>
        <taxon>Cognatishimia</taxon>
    </lineage>
</organism>
<evidence type="ECO:0000313" key="2">
    <source>
        <dbReference type="Proteomes" id="UP000051184"/>
    </source>
</evidence>
<dbReference type="STRING" id="1715691.TA5113_02083"/>
<accession>A0A0N7MBR4</accession>
<dbReference type="Proteomes" id="UP000051184">
    <property type="component" value="Unassembled WGS sequence"/>
</dbReference>
<sequence>MKYDWILDVISDLETFAAANDMPDLAAELGDLKLVAAADISSKEAQELNSDRASNIGRRPH</sequence>
<keyword evidence="2" id="KW-1185">Reference proteome</keyword>
<dbReference type="AlphaFoldDB" id="A0A0N7MBR4"/>
<reference evidence="2" key="1">
    <citation type="submission" date="2015-09" db="EMBL/GenBank/DDBJ databases">
        <authorList>
            <person name="Rodrigo-Torres Lidia"/>
            <person name="Arahal R.David."/>
        </authorList>
    </citation>
    <scope>NUCLEOTIDE SEQUENCE [LARGE SCALE GENOMIC DNA]</scope>
    <source>
        <strain evidence="2">CECT 5114</strain>
    </source>
</reference>
<evidence type="ECO:0000313" key="1">
    <source>
        <dbReference type="EMBL" id="CUK26136.1"/>
    </source>
</evidence>
<dbReference type="EMBL" id="CYUE01000020">
    <property type="protein sequence ID" value="CUK26136.1"/>
    <property type="molecule type" value="Genomic_DNA"/>
</dbReference>
<protein>
    <submittedName>
        <fullName evidence="1">Uncharacterized protein</fullName>
    </submittedName>
</protein>
<name>A0A0N7MBR4_9RHOB</name>
<proteinExistence type="predicted"/>
<dbReference type="RefSeq" id="WP_131726416.1">
    <property type="nucleotide sequence ID" value="NZ_CYTO01000020.1"/>
</dbReference>
<gene>
    <name evidence="1" type="ORF">TA5114_01943</name>
</gene>